<comment type="caution">
    <text evidence="2">The sequence shown here is derived from an EMBL/GenBank/DDBJ whole genome shotgun (WGS) entry which is preliminary data.</text>
</comment>
<organism evidence="2 3">
    <name type="scientific">Caerostris darwini</name>
    <dbReference type="NCBI Taxonomy" id="1538125"/>
    <lineage>
        <taxon>Eukaryota</taxon>
        <taxon>Metazoa</taxon>
        <taxon>Ecdysozoa</taxon>
        <taxon>Arthropoda</taxon>
        <taxon>Chelicerata</taxon>
        <taxon>Arachnida</taxon>
        <taxon>Araneae</taxon>
        <taxon>Araneomorphae</taxon>
        <taxon>Entelegynae</taxon>
        <taxon>Araneoidea</taxon>
        <taxon>Araneidae</taxon>
        <taxon>Caerostris</taxon>
    </lineage>
</organism>
<dbReference type="AlphaFoldDB" id="A0AAV4W4Z9"/>
<evidence type="ECO:0000313" key="3">
    <source>
        <dbReference type="Proteomes" id="UP001054837"/>
    </source>
</evidence>
<protein>
    <submittedName>
        <fullName evidence="2">Uncharacterized protein</fullName>
    </submittedName>
</protein>
<reference evidence="2 3" key="1">
    <citation type="submission" date="2021-06" db="EMBL/GenBank/DDBJ databases">
        <title>Caerostris darwini draft genome.</title>
        <authorList>
            <person name="Kono N."/>
            <person name="Arakawa K."/>
        </authorList>
    </citation>
    <scope>NUCLEOTIDE SEQUENCE [LARGE SCALE GENOMIC DNA]</scope>
</reference>
<name>A0AAV4W4Z9_9ARAC</name>
<feature type="compositionally biased region" description="Basic and acidic residues" evidence="1">
    <location>
        <begin position="38"/>
        <end position="52"/>
    </location>
</feature>
<evidence type="ECO:0000313" key="2">
    <source>
        <dbReference type="EMBL" id="GIY76979.1"/>
    </source>
</evidence>
<evidence type="ECO:0000256" key="1">
    <source>
        <dbReference type="SAM" id="MobiDB-lite"/>
    </source>
</evidence>
<sequence>MNAGLINAAELLRLPFTGSPPPHSLCLGRTHLPGNGPDSRHFTLQSEKDSPRSERRLHIYANQFGNEMGRRKYEPESKWKEIHNRGRPPAGNKFSCKVFLPTLQLGQAL</sequence>
<proteinExistence type="predicted"/>
<accession>A0AAV4W4Z9</accession>
<dbReference type="EMBL" id="BPLQ01014065">
    <property type="protein sequence ID" value="GIY76979.1"/>
    <property type="molecule type" value="Genomic_DNA"/>
</dbReference>
<gene>
    <name evidence="2" type="ORF">CDAR_545251</name>
</gene>
<dbReference type="Proteomes" id="UP001054837">
    <property type="component" value="Unassembled WGS sequence"/>
</dbReference>
<keyword evidence="3" id="KW-1185">Reference proteome</keyword>
<feature type="region of interest" description="Disordered" evidence="1">
    <location>
        <begin position="33"/>
        <end position="52"/>
    </location>
</feature>